<proteinExistence type="predicted"/>
<dbReference type="SMART" id="SM00347">
    <property type="entry name" value="HTH_MARR"/>
    <property type="match status" value="1"/>
</dbReference>
<evidence type="ECO:0000256" key="1">
    <source>
        <dbReference type="ARBA" id="ARBA00023015"/>
    </source>
</evidence>
<reference evidence="6 8" key="2">
    <citation type="submission" date="2018-10" db="EMBL/GenBank/DDBJ databases">
        <title>Genomic Encyclopedia of Type Strains, Phase IV (KMG-IV): sequencing the most valuable type-strain genomes for metagenomic binning, comparative biology and taxonomic classification.</title>
        <authorList>
            <person name="Goeker M."/>
        </authorList>
    </citation>
    <scope>NUCLEOTIDE SEQUENCE [LARGE SCALE GENOMIC DNA]</scope>
    <source>
        <strain evidence="6 8">DSM 19791</strain>
    </source>
</reference>
<dbReference type="Gene3D" id="1.10.10.10">
    <property type="entry name" value="Winged helix-like DNA-binding domain superfamily/Winged helix DNA-binding domain"/>
    <property type="match status" value="1"/>
</dbReference>
<dbReference type="EMBL" id="RBWX01000007">
    <property type="protein sequence ID" value="RKS91396.1"/>
    <property type="molecule type" value="Genomic_DNA"/>
</dbReference>
<dbReference type="PANTHER" id="PTHR42756:SF1">
    <property type="entry name" value="TRANSCRIPTIONAL REPRESSOR OF EMRAB OPERON"/>
    <property type="match status" value="1"/>
</dbReference>
<dbReference type="AlphaFoldDB" id="A0AAD1D5V9"/>
<organism evidence="5 7">
    <name type="scientific">Sphingosinicella microcystinivorans</name>
    <dbReference type="NCBI Taxonomy" id="335406"/>
    <lineage>
        <taxon>Bacteria</taxon>
        <taxon>Pseudomonadati</taxon>
        <taxon>Pseudomonadota</taxon>
        <taxon>Alphaproteobacteria</taxon>
        <taxon>Sphingomonadales</taxon>
        <taxon>Sphingosinicellaceae</taxon>
        <taxon>Sphingosinicella</taxon>
    </lineage>
</organism>
<dbReference type="PRINTS" id="PR00598">
    <property type="entry name" value="HTHMARR"/>
</dbReference>
<sequence length="154" mass="17539">MTEPTSSAISASGEFDIERWPFYWLTRFTGRYLHEMEIALKALGLDIPRWRVLMSLRGDKVLSVSEIADNAIVKLPTMTRIVQRMQIDGLVHCRQSASDRRVTEVKLTDAGRLAGQQAWGVADAIYSRTFGKIPAEEVTRLNRTMRTLNRNLDD</sequence>
<dbReference type="InterPro" id="IPR036390">
    <property type="entry name" value="WH_DNA-bd_sf"/>
</dbReference>
<dbReference type="Proteomes" id="UP000276029">
    <property type="component" value="Unassembled WGS sequence"/>
</dbReference>
<reference evidence="5 7" key="1">
    <citation type="submission" date="2018-06" db="EMBL/GenBank/DDBJ databases">
        <title>Complete Genome Sequence of the Microcystin-Degrading Bacterium Sphingosinicella microcystinivorans Strain B-9.</title>
        <authorList>
            <person name="Jin H."/>
            <person name="Nishizawa T."/>
            <person name="Guo Y."/>
            <person name="Nishizawa A."/>
            <person name="Park H."/>
            <person name="Kato H."/>
            <person name="Tsuji K."/>
            <person name="Harada K."/>
        </authorList>
    </citation>
    <scope>NUCLEOTIDE SEQUENCE [LARGE SCALE GENOMIC DNA]</scope>
    <source>
        <strain evidence="5 7">B9</strain>
    </source>
</reference>
<evidence type="ECO:0000313" key="5">
    <source>
        <dbReference type="EMBL" id="BBE34370.1"/>
    </source>
</evidence>
<keyword evidence="3" id="KW-0804">Transcription</keyword>
<gene>
    <name evidence="6" type="ORF">DFR51_0960</name>
    <name evidence="5" type="ORF">SmB9_20280</name>
</gene>
<dbReference type="InterPro" id="IPR036388">
    <property type="entry name" value="WH-like_DNA-bd_sf"/>
</dbReference>
<evidence type="ECO:0000256" key="2">
    <source>
        <dbReference type="ARBA" id="ARBA00023125"/>
    </source>
</evidence>
<dbReference type="Proteomes" id="UP000275727">
    <property type="component" value="Chromosome"/>
</dbReference>
<evidence type="ECO:0000256" key="3">
    <source>
        <dbReference type="ARBA" id="ARBA00023163"/>
    </source>
</evidence>
<dbReference type="Pfam" id="PF01047">
    <property type="entry name" value="MarR"/>
    <property type="match status" value="1"/>
</dbReference>
<keyword evidence="8" id="KW-1185">Reference proteome</keyword>
<dbReference type="GO" id="GO:0003700">
    <property type="term" value="F:DNA-binding transcription factor activity"/>
    <property type="evidence" value="ECO:0007669"/>
    <property type="project" value="InterPro"/>
</dbReference>
<evidence type="ECO:0000313" key="7">
    <source>
        <dbReference type="Proteomes" id="UP000275727"/>
    </source>
</evidence>
<dbReference type="EMBL" id="AP018711">
    <property type="protein sequence ID" value="BBE34370.1"/>
    <property type="molecule type" value="Genomic_DNA"/>
</dbReference>
<dbReference type="InterPro" id="IPR000835">
    <property type="entry name" value="HTH_MarR-typ"/>
</dbReference>
<evidence type="ECO:0000313" key="6">
    <source>
        <dbReference type="EMBL" id="RKS91396.1"/>
    </source>
</evidence>
<name>A0AAD1D5V9_SPHMI</name>
<feature type="domain" description="HTH marR-type" evidence="4">
    <location>
        <begin position="1"/>
        <end position="150"/>
    </location>
</feature>
<keyword evidence="2 6" id="KW-0238">DNA-binding</keyword>
<keyword evidence="1" id="KW-0805">Transcription regulation</keyword>
<dbReference type="KEGG" id="smic:SmB9_20280"/>
<dbReference type="RefSeq" id="WP_121047852.1">
    <property type="nucleotide sequence ID" value="NZ_AP018711.1"/>
</dbReference>
<evidence type="ECO:0000259" key="4">
    <source>
        <dbReference type="PROSITE" id="PS50995"/>
    </source>
</evidence>
<dbReference type="GO" id="GO:0003677">
    <property type="term" value="F:DNA binding"/>
    <property type="evidence" value="ECO:0007669"/>
    <property type="project" value="UniProtKB-KW"/>
</dbReference>
<dbReference type="PANTHER" id="PTHR42756">
    <property type="entry name" value="TRANSCRIPTIONAL REGULATOR, MARR"/>
    <property type="match status" value="1"/>
</dbReference>
<dbReference type="PROSITE" id="PS50995">
    <property type="entry name" value="HTH_MARR_2"/>
    <property type="match status" value="1"/>
</dbReference>
<accession>A0AAD1D5V9</accession>
<protein>
    <submittedName>
        <fullName evidence="6">DNA-binding MarR family transcriptional regulator</fullName>
    </submittedName>
</protein>
<evidence type="ECO:0000313" key="8">
    <source>
        <dbReference type="Proteomes" id="UP000276029"/>
    </source>
</evidence>
<dbReference type="SUPFAM" id="SSF46785">
    <property type="entry name" value="Winged helix' DNA-binding domain"/>
    <property type="match status" value="1"/>
</dbReference>